<dbReference type="PANTHER" id="PTHR44329:SF298">
    <property type="entry name" value="MIXED LINEAGE KINASE DOMAIN-LIKE PROTEIN"/>
    <property type="match status" value="1"/>
</dbReference>
<evidence type="ECO:0000259" key="3">
    <source>
        <dbReference type="PROSITE" id="PS50011"/>
    </source>
</evidence>
<evidence type="ECO:0000256" key="1">
    <source>
        <dbReference type="ARBA" id="ARBA00022741"/>
    </source>
</evidence>
<dbReference type="Gene3D" id="1.10.510.10">
    <property type="entry name" value="Transferase(Phosphotransferase) domain 1"/>
    <property type="match status" value="1"/>
</dbReference>
<dbReference type="SUPFAM" id="SSF56112">
    <property type="entry name" value="Protein kinase-like (PK-like)"/>
    <property type="match status" value="1"/>
</dbReference>
<reference evidence="4" key="1">
    <citation type="submission" date="2014-05" db="EMBL/GenBank/DDBJ databases">
        <title>The transcriptome of the halophilic microalga Tetraselmis sp. GSL018 isolated from the Great Salt Lake, Utah.</title>
        <authorList>
            <person name="Jinkerson R.E."/>
            <person name="D'Adamo S."/>
            <person name="Posewitz M.C."/>
        </authorList>
    </citation>
    <scope>NUCLEOTIDE SEQUENCE</scope>
    <source>
        <strain evidence="4">GSL018</strain>
    </source>
</reference>
<dbReference type="EMBL" id="GBEZ01024897">
    <property type="protein sequence ID" value="JAC62137.1"/>
    <property type="molecule type" value="Transcribed_RNA"/>
</dbReference>
<dbReference type="EMBL" id="GBEZ01017225">
    <property type="protein sequence ID" value="JAC69096.1"/>
    <property type="molecule type" value="Transcribed_RNA"/>
</dbReference>
<protein>
    <submittedName>
        <fullName evidence="4">E3 ubiquitin-protein ligase KEG</fullName>
    </submittedName>
</protein>
<dbReference type="EMBL" id="GBEZ01011401">
    <property type="protein sequence ID" value="JAC74382.1"/>
    <property type="molecule type" value="Transcribed_RNA"/>
</dbReference>
<dbReference type="AlphaFoldDB" id="A0A061QNE9"/>
<proteinExistence type="predicted"/>
<dbReference type="InterPro" id="IPR051681">
    <property type="entry name" value="Ser/Thr_Kinases-Pseudokinases"/>
</dbReference>
<name>A0A061QNE9_9CHLO</name>
<sequence>MGAASDMGEYSSSGVLSIRNVKRIPEEHLTFGELISSEGSSGVVFRGLWSPGGGSKQEEVAIKVVELRGDLDSLEHRTTVTAFEREIEVFRRASAAGKQVCQLYGVSELRGSPSLCSVMKLYGPTLAEVLRDNGGRPFPLEQIFSYSIDCLESLAALHDMGIIMLDFKPANVLLDAAGRAVVCDFDMAADVRHRDGLASVRVSTGTPAYQAPESWEPDDFGGVSVKADVWSFACFMVELADGEAPWRGMTLPAIHRAIMRNCETPAIPPAYPEHVRRALARCFTIAPESRPHASEVLEAFLSEDWFASRGPPCPSE</sequence>
<dbReference type="GO" id="GO:0004674">
    <property type="term" value="F:protein serine/threonine kinase activity"/>
    <property type="evidence" value="ECO:0007669"/>
    <property type="project" value="TreeGrafter"/>
</dbReference>
<dbReference type="InterPro" id="IPR001245">
    <property type="entry name" value="Ser-Thr/Tyr_kinase_cat_dom"/>
</dbReference>
<dbReference type="PANTHER" id="PTHR44329">
    <property type="entry name" value="SERINE/THREONINE-PROTEIN KINASE TNNI3K-RELATED"/>
    <property type="match status" value="1"/>
</dbReference>
<feature type="domain" description="Protein kinase" evidence="3">
    <location>
        <begin position="30"/>
        <end position="306"/>
    </location>
</feature>
<evidence type="ECO:0000313" key="6">
    <source>
        <dbReference type="EMBL" id="JAC74382.1"/>
    </source>
</evidence>
<dbReference type="Gene3D" id="3.30.200.20">
    <property type="entry name" value="Phosphorylase Kinase, domain 1"/>
    <property type="match status" value="1"/>
</dbReference>
<dbReference type="GO" id="GO:0005524">
    <property type="term" value="F:ATP binding"/>
    <property type="evidence" value="ECO:0007669"/>
    <property type="project" value="UniProtKB-KW"/>
</dbReference>
<gene>
    <name evidence="4" type="primary">KEG</name>
    <name evidence="4" type="ORF">TSPGSL018_24186</name>
    <name evidence="6" type="ORF">TSPGSL018_26110</name>
    <name evidence="5" type="ORF">TSPGSL018_7215</name>
</gene>
<keyword evidence="2" id="KW-0067">ATP-binding</keyword>
<evidence type="ECO:0000313" key="5">
    <source>
        <dbReference type="EMBL" id="JAC69096.1"/>
    </source>
</evidence>
<organism evidence="4">
    <name type="scientific">Tetraselmis sp. GSL018</name>
    <dbReference type="NCBI Taxonomy" id="582737"/>
    <lineage>
        <taxon>Eukaryota</taxon>
        <taxon>Viridiplantae</taxon>
        <taxon>Chlorophyta</taxon>
        <taxon>core chlorophytes</taxon>
        <taxon>Chlorodendrophyceae</taxon>
        <taxon>Chlorodendrales</taxon>
        <taxon>Chlorodendraceae</taxon>
        <taxon>Tetraselmis</taxon>
    </lineage>
</organism>
<dbReference type="Pfam" id="PF07714">
    <property type="entry name" value="PK_Tyr_Ser-Thr"/>
    <property type="match status" value="1"/>
</dbReference>
<evidence type="ECO:0000313" key="4">
    <source>
        <dbReference type="EMBL" id="JAC62137.1"/>
    </source>
</evidence>
<keyword evidence="1" id="KW-0547">Nucleotide-binding</keyword>
<evidence type="ECO:0000256" key="2">
    <source>
        <dbReference type="ARBA" id="ARBA00022840"/>
    </source>
</evidence>
<accession>A0A061QNE9</accession>
<dbReference type="PROSITE" id="PS50011">
    <property type="entry name" value="PROTEIN_KINASE_DOM"/>
    <property type="match status" value="1"/>
</dbReference>
<dbReference type="InterPro" id="IPR000719">
    <property type="entry name" value="Prot_kinase_dom"/>
</dbReference>
<dbReference type="InterPro" id="IPR011009">
    <property type="entry name" value="Kinase-like_dom_sf"/>
</dbReference>